<dbReference type="CDD" id="cd00685">
    <property type="entry name" value="Trans_IPPS_HT"/>
    <property type="match status" value="1"/>
</dbReference>
<comment type="cofactor">
    <cofactor evidence="1">
        <name>Mg(2+)</name>
        <dbReference type="ChEBI" id="CHEBI:18420"/>
    </cofactor>
</comment>
<dbReference type="InterPro" id="IPR008949">
    <property type="entry name" value="Isoprenoid_synthase_dom_sf"/>
</dbReference>
<evidence type="ECO:0000256" key="6">
    <source>
        <dbReference type="RuleBase" id="RU004466"/>
    </source>
</evidence>
<dbReference type="SFLD" id="SFLDS00005">
    <property type="entry name" value="Isoprenoid_Synthase_Type_I"/>
    <property type="match status" value="1"/>
</dbReference>
<dbReference type="GO" id="GO:0046872">
    <property type="term" value="F:metal ion binding"/>
    <property type="evidence" value="ECO:0007669"/>
    <property type="project" value="UniProtKB-KW"/>
</dbReference>
<keyword evidence="4" id="KW-0479">Metal-binding</keyword>
<dbReference type="InterPro" id="IPR000092">
    <property type="entry name" value="Polyprenyl_synt"/>
</dbReference>
<dbReference type="PANTHER" id="PTHR12001">
    <property type="entry name" value="GERANYLGERANYL PYROPHOSPHATE SYNTHASE"/>
    <property type="match status" value="1"/>
</dbReference>
<dbReference type="SUPFAM" id="SSF48576">
    <property type="entry name" value="Terpenoid synthases"/>
    <property type="match status" value="1"/>
</dbReference>
<accession>A0A3G8YC36</accession>
<dbReference type="Pfam" id="PF00348">
    <property type="entry name" value="polyprenyl_synt"/>
    <property type="match status" value="1"/>
</dbReference>
<dbReference type="AlphaFoldDB" id="A0A3G8YC36"/>
<dbReference type="KEGG" id="dph:EHF33_02570"/>
<evidence type="ECO:0000313" key="7">
    <source>
        <dbReference type="EMBL" id="AZI41767.1"/>
    </source>
</evidence>
<evidence type="ECO:0000256" key="3">
    <source>
        <dbReference type="ARBA" id="ARBA00022679"/>
    </source>
</evidence>
<dbReference type="RefSeq" id="WP_124867605.1">
    <property type="nucleotide sequence ID" value="NZ_CP034183.1"/>
</dbReference>
<comment type="similarity">
    <text evidence="2 6">Belongs to the FPP/GGPP synthase family.</text>
</comment>
<evidence type="ECO:0000256" key="1">
    <source>
        <dbReference type="ARBA" id="ARBA00001946"/>
    </source>
</evidence>
<protein>
    <submittedName>
        <fullName evidence="7">Polyprenyl synthetase family protein</fullName>
    </submittedName>
</protein>
<dbReference type="PROSITE" id="PS00723">
    <property type="entry name" value="POLYPRENYL_SYNTHASE_1"/>
    <property type="match status" value="1"/>
</dbReference>
<dbReference type="SFLD" id="SFLDG01017">
    <property type="entry name" value="Polyprenyl_Transferase_Like"/>
    <property type="match status" value="1"/>
</dbReference>
<reference evidence="7 8" key="1">
    <citation type="submission" date="2018-11" db="EMBL/GenBank/DDBJ databases">
        <title>Deinococcus shelandsis sp. nov., isolated from South Shetland Islands soil of Antarctica.</title>
        <authorList>
            <person name="Tian J."/>
        </authorList>
    </citation>
    <scope>NUCLEOTIDE SEQUENCE [LARGE SCALE GENOMIC DNA]</scope>
    <source>
        <strain evidence="7 8">S14-83T</strain>
    </source>
</reference>
<dbReference type="PANTHER" id="PTHR12001:SF85">
    <property type="entry name" value="SHORT CHAIN ISOPRENYL DIPHOSPHATE SYNTHASE"/>
    <property type="match status" value="1"/>
</dbReference>
<dbReference type="GO" id="GO:0004659">
    <property type="term" value="F:prenyltransferase activity"/>
    <property type="evidence" value="ECO:0007669"/>
    <property type="project" value="InterPro"/>
</dbReference>
<keyword evidence="8" id="KW-1185">Reference proteome</keyword>
<organism evidence="7 8">
    <name type="scientific">Deinococcus psychrotolerans</name>
    <dbReference type="NCBI Taxonomy" id="2489213"/>
    <lineage>
        <taxon>Bacteria</taxon>
        <taxon>Thermotogati</taxon>
        <taxon>Deinococcota</taxon>
        <taxon>Deinococci</taxon>
        <taxon>Deinococcales</taxon>
        <taxon>Deinococcaceae</taxon>
        <taxon>Deinococcus</taxon>
    </lineage>
</organism>
<dbReference type="GO" id="GO:0008299">
    <property type="term" value="P:isoprenoid biosynthetic process"/>
    <property type="evidence" value="ECO:0007669"/>
    <property type="project" value="InterPro"/>
</dbReference>
<name>A0A3G8YC36_9DEIO</name>
<keyword evidence="3 6" id="KW-0808">Transferase</keyword>
<evidence type="ECO:0000313" key="8">
    <source>
        <dbReference type="Proteomes" id="UP000276417"/>
    </source>
</evidence>
<dbReference type="Proteomes" id="UP000276417">
    <property type="component" value="Chromosome 1"/>
</dbReference>
<dbReference type="EMBL" id="CP034183">
    <property type="protein sequence ID" value="AZI41767.1"/>
    <property type="molecule type" value="Genomic_DNA"/>
</dbReference>
<evidence type="ECO:0000256" key="4">
    <source>
        <dbReference type="ARBA" id="ARBA00022723"/>
    </source>
</evidence>
<proteinExistence type="inferred from homology"/>
<gene>
    <name evidence="7" type="ORF">EHF33_02570</name>
</gene>
<evidence type="ECO:0000256" key="5">
    <source>
        <dbReference type="ARBA" id="ARBA00022842"/>
    </source>
</evidence>
<keyword evidence="5" id="KW-0460">Magnesium</keyword>
<dbReference type="PROSITE" id="PS00444">
    <property type="entry name" value="POLYPRENYL_SYNTHASE_2"/>
    <property type="match status" value="1"/>
</dbReference>
<evidence type="ECO:0000256" key="2">
    <source>
        <dbReference type="ARBA" id="ARBA00006706"/>
    </source>
</evidence>
<sequence length="334" mass="37227">MRSDLLNLILGLLPSTDSDRTHSHPELAQFYAMLRDYPQRGGKGLRSELLLLSAKAHGAREDTPQWQSALWLGAVLELFQNWVLIHDDIEDDSEERRGRPALHRLHGVPLALNAGDALHAYMWAAVQQAGVPEAYEEVLTMIHRTAEGQHLDLAWVAHHEWQLTEADYLEMVRLKTAYYTVVIPLRLGALAAGQLPDPAFTPAGEALGAAFQIRDDVLNLQEDEGSYGKEIGGDLLEGKRTLIVLHWLSSASAAQQAFFLNQMALPRTDKDPVQMDQLLDWIRESGSLNYAQQFALEQGRRGLNLLKEALGRTADQTAAAQIIDLVQSYVTRQA</sequence>
<dbReference type="OrthoDB" id="9805316at2"/>
<dbReference type="Gene3D" id="1.10.600.10">
    <property type="entry name" value="Farnesyl Diphosphate Synthase"/>
    <property type="match status" value="1"/>
</dbReference>
<dbReference type="InterPro" id="IPR033749">
    <property type="entry name" value="Polyprenyl_synt_CS"/>
</dbReference>